<keyword evidence="2" id="KW-0479">Metal-binding</keyword>
<evidence type="ECO:0000256" key="1">
    <source>
        <dbReference type="ARBA" id="ARBA00004123"/>
    </source>
</evidence>
<dbReference type="PROSITE" id="PS50199">
    <property type="entry name" value="ZF_RANBP2_2"/>
    <property type="match status" value="1"/>
</dbReference>
<evidence type="ECO:0000256" key="8">
    <source>
        <dbReference type="SAM" id="MobiDB-lite"/>
    </source>
</evidence>
<gene>
    <name evidence="10" type="ORF">PCOR1329_LOCUS36756</name>
</gene>
<dbReference type="Gene3D" id="4.10.1060.10">
    <property type="entry name" value="Zinc finger, RanBP2-type"/>
    <property type="match status" value="1"/>
</dbReference>
<dbReference type="InterPro" id="IPR034870">
    <property type="entry name" value="TET_fam"/>
</dbReference>
<feature type="compositionally biased region" description="Low complexity" evidence="8">
    <location>
        <begin position="12"/>
        <end position="28"/>
    </location>
</feature>
<reference evidence="10" key="1">
    <citation type="submission" date="2023-10" db="EMBL/GenBank/DDBJ databases">
        <authorList>
            <person name="Chen Y."/>
            <person name="Shah S."/>
            <person name="Dougan E. K."/>
            <person name="Thang M."/>
            <person name="Chan C."/>
        </authorList>
    </citation>
    <scope>NUCLEOTIDE SEQUENCE [LARGE SCALE GENOMIC DNA]</scope>
</reference>
<evidence type="ECO:0000256" key="6">
    <source>
        <dbReference type="ARBA" id="ARBA00023242"/>
    </source>
</evidence>
<evidence type="ECO:0000256" key="2">
    <source>
        <dbReference type="ARBA" id="ARBA00022723"/>
    </source>
</evidence>
<comment type="caution">
    <text evidence="10">The sequence shown here is derived from an EMBL/GenBank/DDBJ whole genome shotgun (WGS) entry which is preliminary data.</text>
</comment>
<feature type="region of interest" description="Disordered" evidence="8">
    <location>
        <begin position="1"/>
        <end position="28"/>
    </location>
</feature>
<evidence type="ECO:0000313" key="11">
    <source>
        <dbReference type="Proteomes" id="UP001189429"/>
    </source>
</evidence>
<evidence type="ECO:0000256" key="4">
    <source>
        <dbReference type="ARBA" id="ARBA00022833"/>
    </source>
</evidence>
<keyword evidence="6" id="KW-0539">Nucleus</keyword>
<proteinExistence type="predicted"/>
<keyword evidence="5" id="KW-0694">RNA-binding</keyword>
<dbReference type="Proteomes" id="UP001189429">
    <property type="component" value="Unassembled WGS sequence"/>
</dbReference>
<name>A0ABN9T910_9DINO</name>
<dbReference type="PANTHER" id="PTHR23238">
    <property type="entry name" value="RNA BINDING PROTEIN"/>
    <property type="match status" value="1"/>
</dbReference>
<keyword evidence="4" id="KW-0862">Zinc</keyword>
<dbReference type="SMART" id="SM00547">
    <property type="entry name" value="ZnF_RBZ"/>
    <property type="match status" value="1"/>
</dbReference>
<dbReference type="EMBL" id="CAUYUJ010014467">
    <property type="protein sequence ID" value="CAK0841593.1"/>
    <property type="molecule type" value="Genomic_DNA"/>
</dbReference>
<keyword evidence="11" id="KW-1185">Reference proteome</keyword>
<dbReference type="InterPro" id="IPR001876">
    <property type="entry name" value="Znf_RanBP2"/>
</dbReference>
<evidence type="ECO:0000256" key="5">
    <source>
        <dbReference type="ARBA" id="ARBA00022884"/>
    </source>
</evidence>
<comment type="subcellular location">
    <subcellularLocation>
        <location evidence="1">Nucleus</location>
    </subcellularLocation>
</comment>
<evidence type="ECO:0000256" key="7">
    <source>
        <dbReference type="PROSITE-ProRule" id="PRU00322"/>
    </source>
</evidence>
<organism evidence="10 11">
    <name type="scientific">Prorocentrum cordatum</name>
    <dbReference type="NCBI Taxonomy" id="2364126"/>
    <lineage>
        <taxon>Eukaryota</taxon>
        <taxon>Sar</taxon>
        <taxon>Alveolata</taxon>
        <taxon>Dinophyceae</taxon>
        <taxon>Prorocentrales</taxon>
        <taxon>Prorocentraceae</taxon>
        <taxon>Prorocentrum</taxon>
    </lineage>
</organism>
<dbReference type="Pfam" id="PF00641">
    <property type="entry name" value="Zn_ribbon_RanBP"/>
    <property type="match status" value="1"/>
</dbReference>
<feature type="compositionally biased region" description="Gly residues" evidence="8">
    <location>
        <begin position="126"/>
        <end position="144"/>
    </location>
</feature>
<evidence type="ECO:0000259" key="9">
    <source>
        <dbReference type="PROSITE" id="PS50199"/>
    </source>
</evidence>
<feature type="region of interest" description="Disordered" evidence="8">
    <location>
        <begin position="121"/>
        <end position="190"/>
    </location>
</feature>
<sequence>MEGRAPAVPTWGANRAQAAARGPGAAAPDSFGPVGVNKLIYLPVAMRPRGVTARRRCYARSASAADGAEALPDSAGPPPCHAAARRRVLAGGPIERRDGDWDCPRCGKMVFASKSECFACGEPKPSGGGGGRGRSYDRGGGGRGGYDDRDDRRGGGGRGGDRYDDYDDRRRRRRDDSYDDYDRGRDRRRR</sequence>
<feature type="domain" description="RanBP2-type" evidence="9">
    <location>
        <begin position="97"/>
        <end position="126"/>
    </location>
</feature>
<feature type="compositionally biased region" description="Basic and acidic residues" evidence="8">
    <location>
        <begin position="145"/>
        <end position="190"/>
    </location>
</feature>
<protein>
    <recommendedName>
        <fullName evidence="9">RanBP2-type domain-containing protein</fullName>
    </recommendedName>
</protein>
<accession>A0ABN9T910</accession>
<evidence type="ECO:0000256" key="3">
    <source>
        <dbReference type="ARBA" id="ARBA00022771"/>
    </source>
</evidence>
<dbReference type="SUPFAM" id="SSF90209">
    <property type="entry name" value="Ran binding protein zinc finger-like"/>
    <property type="match status" value="1"/>
</dbReference>
<evidence type="ECO:0000313" key="10">
    <source>
        <dbReference type="EMBL" id="CAK0841593.1"/>
    </source>
</evidence>
<keyword evidence="3 7" id="KW-0863">Zinc-finger</keyword>
<dbReference type="InterPro" id="IPR036443">
    <property type="entry name" value="Znf_RanBP2_sf"/>
</dbReference>